<evidence type="ECO:0000256" key="1">
    <source>
        <dbReference type="SAM" id="Phobius"/>
    </source>
</evidence>
<comment type="caution">
    <text evidence="3">The sequence shown here is derived from an EMBL/GenBank/DDBJ whole genome shotgun (WGS) entry which is preliminary data.</text>
</comment>
<sequence>MDSKLSSYKADMILAVVLLAGSLYVFWESLSLPDSPYEPMGPAFVPQALCILIGFLAIVVFVQGIRKWQGAMEQSPAAAETEPSETDDVVKHPWLAILAVLLMFAYIGSMHLKLLGFRTATIIFILLLGVSLVSYEKEKVVVLHLIILLILAGIMGLGGYYLFTQVFYVNLP</sequence>
<keyword evidence="1" id="KW-0472">Membrane</keyword>
<feature type="transmembrane region" description="Helical" evidence="1">
    <location>
        <begin position="115"/>
        <end position="135"/>
    </location>
</feature>
<feature type="transmembrane region" description="Helical" evidence="1">
    <location>
        <begin position="93"/>
        <end position="109"/>
    </location>
</feature>
<protein>
    <recommendedName>
        <fullName evidence="2">DUF1468 domain-containing protein</fullName>
    </recommendedName>
</protein>
<dbReference type="EMBL" id="WJJP01000336">
    <property type="protein sequence ID" value="MBD3325010.1"/>
    <property type="molecule type" value="Genomic_DNA"/>
</dbReference>
<keyword evidence="1" id="KW-1133">Transmembrane helix</keyword>
<evidence type="ECO:0000313" key="4">
    <source>
        <dbReference type="Proteomes" id="UP000649604"/>
    </source>
</evidence>
<reference evidence="3" key="1">
    <citation type="submission" date="2019-11" db="EMBL/GenBank/DDBJ databases">
        <title>Microbial mats filling the niche in hypersaline microbial mats.</title>
        <authorList>
            <person name="Wong H.L."/>
            <person name="Macleod F.I."/>
            <person name="White R.A. III"/>
            <person name="Burns B.P."/>
        </authorList>
    </citation>
    <scope>NUCLEOTIDE SEQUENCE</scope>
    <source>
        <strain evidence="3">Rbin_158</strain>
    </source>
</reference>
<dbReference type="AlphaFoldDB" id="A0A9D5JVT3"/>
<feature type="transmembrane region" description="Helical" evidence="1">
    <location>
        <begin position="12"/>
        <end position="32"/>
    </location>
</feature>
<evidence type="ECO:0000259" key="2">
    <source>
        <dbReference type="Pfam" id="PF07331"/>
    </source>
</evidence>
<gene>
    <name evidence="3" type="ORF">GF339_10525</name>
</gene>
<dbReference type="Pfam" id="PF07331">
    <property type="entry name" value="TctB"/>
    <property type="match status" value="1"/>
</dbReference>
<proteinExistence type="predicted"/>
<dbReference type="InterPro" id="IPR009936">
    <property type="entry name" value="DUF1468"/>
</dbReference>
<accession>A0A9D5JVT3</accession>
<organism evidence="3 4">
    <name type="scientific">candidate division KSB3 bacterium</name>
    <dbReference type="NCBI Taxonomy" id="2044937"/>
    <lineage>
        <taxon>Bacteria</taxon>
        <taxon>candidate division KSB3</taxon>
    </lineage>
</organism>
<dbReference type="Proteomes" id="UP000649604">
    <property type="component" value="Unassembled WGS sequence"/>
</dbReference>
<feature type="transmembrane region" description="Helical" evidence="1">
    <location>
        <begin position="44"/>
        <end position="62"/>
    </location>
</feature>
<evidence type="ECO:0000313" key="3">
    <source>
        <dbReference type="EMBL" id="MBD3325010.1"/>
    </source>
</evidence>
<feature type="domain" description="DUF1468" evidence="2">
    <location>
        <begin position="14"/>
        <end position="172"/>
    </location>
</feature>
<feature type="transmembrane region" description="Helical" evidence="1">
    <location>
        <begin position="142"/>
        <end position="163"/>
    </location>
</feature>
<name>A0A9D5JVT3_9BACT</name>
<keyword evidence="1" id="KW-0812">Transmembrane</keyword>